<dbReference type="eggNOG" id="KOG4178">
    <property type="taxonomic scope" value="Eukaryota"/>
</dbReference>
<dbReference type="VEuPathDB" id="FungiDB:PYU1_G001534"/>
<reference evidence="4" key="3">
    <citation type="submission" date="2015-02" db="UniProtKB">
        <authorList>
            <consortium name="EnsemblProtists"/>
        </authorList>
    </citation>
    <scope>IDENTIFICATION</scope>
    <source>
        <strain evidence="4">DAOM BR144</strain>
    </source>
</reference>
<evidence type="ECO:0000259" key="3">
    <source>
        <dbReference type="Pfam" id="PF00561"/>
    </source>
</evidence>
<dbReference type="InParanoid" id="K3W993"/>
<dbReference type="EMBL" id="GL376626">
    <property type="status" value="NOT_ANNOTATED_CDS"/>
    <property type="molecule type" value="Genomic_DNA"/>
</dbReference>
<reference evidence="5" key="1">
    <citation type="journal article" date="2010" name="Genome Biol.">
        <title>Genome sequence of the necrotrophic plant pathogen Pythium ultimum reveals original pathogenicity mechanisms and effector repertoire.</title>
        <authorList>
            <person name="Levesque C.A."/>
            <person name="Brouwer H."/>
            <person name="Cano L."/>
            <person name="Hamilton J.P."/>
            <person name="Holt C."/>
            <person name="Huitema E."/>
            <person name="Raffaele S."/>
            <person name="Robideau G.P."/>
            <person name="Thines M."/>
            <person name="Win J."/>
            <person name="Zerillo M.M."/>
            <person name="Beakes G.W."/>
            <person name="Boore J.L."/>
            <person name="Busam D."/>
            <person name="Dumas B."/>
            <person name="Ferriera S."/>
            <person name="Fuerstenberg S.I."/>
            <person name="Gachon C.M."/>
            <person name="Gaulin E."/>
            <person name="Govers F."/>
            <person name="Grenville-Briggs L."/>
            <person name="Horner N."/>
            <person name="Hostetler J."/>
            <person name="Jiang R.H."/>
            <person name="Johnson J."/>
            <person name="Krajaejun T."/>
            <person name="Lin H."/>
            <person name="Meijer H.J."/>
            <person name="Moore B."/>
            <person name="Morris P."/>
            <person name="Phuntmart V."/>
            <person name="Puiu D."/>
            <person name="Shetty J."/>
            <person name="Stajich J.E."/>
            <person name="Tripathy S."/>
            <person name="Wawra S."/>
            <person name="van West P."/>
            <person name="Whitty B.R."/>
            <person name="Coutinho P.M."/>
            <person name="Henrissat B."/>
            <person name="Martin F."/>
            <person name="Thomas P.D."/>
            <person name="Tyler B.M."/>
            <person name="De Vries R.P."/>
            <person name="Kamoun S."/>
            <person name="Yandell M."/>
            <person name="Tisserat N."/>
            <person name="Buell C.R."/>
        </authorList>
    </citation>
    <scope>NUCLEOTIDE SEQUENCE</scope>
    <source>
        <strain evidence="5">DAOM:BR144</strain>
    </source>
</reference>
<accession>K3W993</accession>
<dbReference type="Pfam" id="PF00561">
    <property type="entry name" value="Abhydrolase_1"/>
    <property type="match status" value="1"/>
</dbReference>
<keyword evidence="1" id="KW-0378">Hydrolase</keyword>
<dbReference type="STRING" id="431595.K3W993"/>
<proteinExistence type="inferred from homology"/>
<dbReference type="OMA" id="CMGHDWG"/>
<evidence type="ECO:0000256" key="1">
    <source>
        <dbReference type="ARBA" id="ARBA00022801"/>
    </source>
</evidence>
<dbReference type="EnsemblProtists" id="PYU1_T001534">
    <property type="protein sequence ID" value="PYU1_T001534"/>
    <property type="gene ID" value="PYU1_G001534"/>
</dbReference>
<evidence type="ECO:0000313" key="5">
    <source>
        <dbReference type="Proteomes" id="UP000019132"/>
    </source>
</evidence>
<organism evidence="4 5">
    <name type="scientific">Globisporangium ultimum (strain ATCC 200006 / CBS 805.95 / DAOM BR144)</name>
    <name type="common">Pythium ultimum</name>
    <dbReference type="NCBI Taxonomy" id="431595"/>
    <lineage>
        <taxon>Eukaryota</taxon>
        <taxon>Sar</taxon>
        <taxon>Stramenopiles</taxon>
        <taxon>Oomycota</taxon>
        <taxon>Peronosporomycetes</taxon>
        <taxon>Pythiales</taxon>
        <taxon>Pythiaceae</taxon>
        <taxon>Globisporangium</taxon>
    </lineage>
</organism>
<dbReference type="Gene3D" id="3.40.50.1820">
    <property type="entry name" value="alpha/beta hydrolase"/>
    <property type="match status" value="1"/>
</dbReference>
<keyword evidence="5" id="KW-1185">Reference proteome</keyword>
<feature type="domain" description="AB hydrolase-1" evidence="3">
    <location>
        <begin position="44"/>
        <end position="324"/>
    </location>
</feature>
<dbReference type="PRINTS" id="PR00111">
    <property type="entry name" value="ABHYDROLASE"/>
</dbReference>
<dbReference type="SUPFAM" id="SSF53474">
    <property type="entry name" value="alpha/beta-Hydrolases"/>
    <property type="match status" value="1"/>
</dbReference>
<evidence type="ECO:0000313" key="4">
    <source>
        <dbReference type="EnsemblProtists" id="PYU1_T001534"/>
    </source>
</evidence>
<dbReference type="InterPro" id="IPR000639">
    <property type="entry name" value="Epox_hydrolase-like"/>
</dbReference>
<dbReference type="GO" id="GO:0016787">
    <property type="term" value="F:hydrolase activity"/>
    <property type="evidence" value="ECO:0007669"/>
    <property type="project" value="UniProtKB-KW"/>
</dbReference>
<comment type="similarity">
    <text evidence="2">Belongs to the AB hydrolase superfamily. Epoxide hydrolase family.</text>
</comment>
<dbReference type="PANTHER" id="PTHR43329">
    <property type="entry name" value="EPOXIDE HYDROLASE"/>
    <property type="match status" value="1"/>
</dbReference>
<reference evidence="5" key="2">
    <citation type="submission" date="2010-04" db="EMBL/GenBank/DDBJ databases">
        <authorList>
            <person name="Buell R."/>
            <person name="Hamilton J."/>
            <person name="Hostetler J."/>
        </authorList>
    </citation>
    <scope>NUCLEOTIDE SEQUENCE [LARGE SCALE GENOMIC DNA]</scope>
    <source>
        <strain evidence="5">DAOM:BR144</strain>
    </source>
</reference>
<protein>
    <recommendedName>
        <fullName evidence="3">AB hydrolase-1 domain-containing protein</fullName>
    </recommendedName>
</protein>
<dbReference type="Proteomes" id="UP000019132">
    <property type="component" value="Unassembled WGS sequence"/>
</dbReference>
<dbReference type="HOGENOM" id="CLU_020336_7_5_1"/>
<dbReference type="PRINTS" id="PR00412">
    <property type="entry name" value="EPOXHYDRLASE"/>
</dbReference>
<evidence type="ECO:0000256" key="2">
    <source>
        <dbReference type="ARBA" id="ARBA00038334"/>
    </source>
</evidence>
<dbReference type="InterPro" id="IPR029058">
    <property type="entry name" value="AB_hydrolase_fold"/>
</dbReference>
<dbReference type="AlphaFoldDB" id="K3W993"/>
<name>K3W993_GLOUD</name>
<dbReference type="InterPro" id="IPR000073">
    <property type="entry name" value="AB_hydrolase_1"/>
</dbReference>
<sequence>MSASTSSPSATIIDEWEQLPHHFAPVADGIELHFVDVGPRDATPVVLLHGWPDFSFAWRYQVGELSKKYRVIAPDMRGFGRSSVPREIGAYGSKNITSDLSKLLDFLNLPRAVFVGHDWGGNIVYRMCLYHPDRVLAVAGICTPYFPPSDTYVSLDALVATVPSFAYMKFLADDTEASSKHLEIAPRQLFTAVYRPPQPAQDAEKNDDVAPKPTFLDVLRGIGHSSHPVYTHRSELLSQEELDFYVSEYTKSGFKGAVNFYATRELDFETERDLPRIIPHQALYVGAGRDPVLKPELAAHMPQVVPRIEFALVEEGGHWLLWSNKQEVTDVLLKWLDKLDTTASP</sequence>